<sequence length="80" mass="8550">MDVVLTPIGSEGLAWSLKDRLGRPLGKVQSSGPSGTFEIMPEDGSRLDGVVRLHASLDATMAAIERYMGGACQVDSQDWD</sequence>
<evidence type="ECO:0000313" key="2">
    <source>
        <dbReference type="Proteomes" id="UP000474159"/>
    </source>
</evidence>
<dbReference type="RefSeq" id="WP_151004257.1">
    <property type="nucleotide sequence ID" value="NZ_VZZK01000043.1"/>
</dbReference>
<dbReference type="EMBL" id="VZZK01000043">
    <property type="protein sequence ID" value="KAB1073316.1"/>
    <property type="molecule type" value="Genomic_DNA"/>
</dbReference>
<name>A0A6L3SQI5_9HYPH</name>
<dbReference type="Proteomes" id="UP000474159">
    <property type="component" value="Unassembled WGS sequence"/>
</dbReference>
<accession>A0A6L3SQI5</accession>
<protein>
    <submittedName>
        <fullName evidence="1">Uncharacterized protein</fullName>
    </submittedName>
</protein>
<evidence type="ECO:0000313" key="1">
    <source>
        <dbReference type="EMBL" id="KAB1073316.1"/>
    </source>
</evidence>
<dbReference type="AlphaFoldDB" id="A0A6L3SQI5"/>
<organism evidence="1 2">
    <name type="scientific">Methylobacterium soli</name>
    <dbReference type="NCBI Taxonomy" id="553447"/>
    <lineage>
        <taxon>Bacteria</taxon>
        <taxon>Pseudomonadati</taxon>
        <taxon>Pseudomonadota</taxon>
        <taxon>Alphaproteobacteria</taxon>
        <taxon>Hyphomicrobiales</taxon>
        <taxon>Methylobacteriaceae</taxon>
        <taxon>Methylobacterium</taxon>
    </lineage>
</organism>
<proteinExistence type="predicted"/>
<gene>
    <name evidence="1" type="ORF">F6X53_27140</name>
</gene>
<reference evidence="1 2" key="1">
    <citation type="submission" date="2019-09" db="EMBL/GenBank/DDBJ databases">
        <title>YIM 48816 draft genome.</title>
        <authorList>
            <person name="Jiang L."/>
        </authorList>
    </citation>
    <scope>NUCLEOTIDE SEQUENCE [LARGE SCALE GENOMIC DNA]</scope>
    <source>
        <strain evidence="1 2">YIM 48816</strain>
    </source>
</reference>
<keyword evidence="2" id="KW-1185">Reference proteome</keyword>
<comment type="caution">
    <text evidence="1">The sequence shown here is derived from an EMBL/GenBank/DDBJ whole genome shotgun (WGS) entry which is preliminary data.</text>
</comment>
<dbReference type="OrthoDB" id="8450050at2"/>